<dbReference type="EMBL" id="JAIEZQ010000003">
    <property type="protein sequence ID" value="MBY9076435.1"/>
    <property type="molecule type" value="Genomic_DNA"/>
</dbReference>
<proteinExistence type="inferred from homology"/>
<keyword evidence="8 9" id="KW-0472">Membrane</keyword>
<evidence type="ECO:0000256" key="6">
    <source>
        <dbReference type="ARBA" id="ARBA00022692"/>
    </source>
</evidence>
<evidence type="ECO:0000259" key="10">
    <source>
        <dbReference type="PROSITE" id="PS51012"/>
    </source>
</evidence>
<dbReference type="InterPro" id="IPR047817">
    <property type="entry name" value="ABC2_TM_bact-type"/>
</dbReference>
<evidence type="ECO:0000256" key="5">
    <source>
        <dbReference type="ARBA" id="ARBA00022519"/>
    </source>
</evidence>
<feature type="domain" description="ABC transmembrane type-2" evidence="10">
    <location>
        <begin position="53"/>
        <end position="291"/>
    </location>
</feature>
<feature type="transmembrane region" description="Helical" evidence="9">
    <location>
        <begin position="52"/>
        <end position="74"/>
    </location>
</feature>
<sequence length="299" mass="33451">MTRNHVVDPSRVPDVPLTAPGDSGGLHNVFRQRYLLRLLVRKELKARYQGSVLGLLWSYVQPAVRFLAYFLVIGVVLGQQRGVENFAIHIFSAMVMVHYFTETFSSGTRSIVRNKNILQKMSLPREMFPVASMLVSAYHTFPQIVILLVGVVLTGWSPTPYDVAAGLLGFTIIAVFGMALALVFSAANVFFRDFQNIVQTFSIFVMWSVPMIYSYERIENLAGGTVWEQVYLANPIANGVMLFQQLFWVPTVPEGSDLPPVMPDDLMTRGLVVLAVCLVLLALAQVVFTRLEAKFAERL</sequence>
<reference evidence="11 12" key="1">
    <citation type="submission" date="2021-08" db="EMBL/GenBank/DDBJ databases">
        <title>Nocardioides bacterium WL0053 sp. nov., isolated from the sediment.</title>
        <authorList>
            <person name="Wang L."/>
            <person name="Zhang D."/>
            <person name="Zhang A."/>
        </authorList>
    </citation>
    <scope>NUCLEOTIDE SEQUENCE [LARGE SCALE GENOMIC DNA]</scope>
    <source>
        <strain evidence="11 12">WL0053</strain>
    </source>
</reference>
<comment type="subcellular location">
    <subcellularLocation>
        <location evidence="1">Cell inner membrane</location>
        <topology evidence="1">Multi-pass membrane protein</topology>
    </subcellularLocation>
    <subcellularLocation>
        <location evidence="9">Cell membrane</location>
        <topology evidence="9">Multi-pass membrane protein</topology>
    </subcellularLocation>
</comment>
<evidence type="ECO:0000256" key="8">
    <source>
        <dbReference type="ARBA" id="ARBA00023136"/>
    </source>
</evidence>
<evidence type="ECO:0000256" key="3">
    <source>
        <dbReference type="ARBA" id="ARBA00022448"/>
    </source>
</evidence>
<keyword evidence="5" id="KW-0997">Cell inner membrane</keyword>
<keyword evidence="7 9" id="KW-1133">Transmembrane helix</keyword>
<keyword evidence="4 9" id="KW-1003">Cell membrane</keyword>
<dbReference type="Pfam" id="PF01061">
    <property type="entry name" value="ABC2_membrane"/>
    <property type="match status" value="1"/>
</dbReference>
<feature type="transmembrane region" description="Helical" evidence="9">
    <location>
        <begin position="86"/>
        <end position="107"/>
    </location>
</feature>
<keyword evidence="6 9" id="KW-0812">Transmembrane</keyword>
<organism evidence="11 12">
    <name type="scientific">Nocardioides jiangsuensis</name>
    <dbReference type="NCBI Taxonomy" id="2866161"/>
    <lineage>
        <taxon>Bacteria</taxon>
        <taxon>Bacillati</taxon>
        <taxon>Actinomycetota</taxon>
        <taxon>Actinomycetes</taxon>
        <taxon>Propionibacteriales</taxon>
        <taxon>Nocardioidaceae</taxon>
        <taxon>Nocardioides</taxon>
    </lineage>
</organism>
<accession>A0ABS7RR59</accession>
<evidence type="ECO:0000256" key="7">
    <source>
        <dbReference type="ARBA" id="ARBA00022989"/>
    </source>
</evidence>
<evidence type="ECO:0000256" key="9">
    <source>
        <dbReference type="RuleBase" id="RU361157"/>
    </source>
</evidence>
<evidence type="ECO:0000313" key="12">
    <source>
        <dbReference type="Proteomes" id="UP000754710"/>
    </source>
</evidence>
<feature type="transmembrane region" description="Helical" evidence="9">
    <location>
        <begin position="266"/>
        <end position="288"/>
    </location>
</feature>
<dbReference type="InterPro" id="IPR013525">
    <property type="entry name" value="ABC2_TM"/>
</dbReference>
<protein>
    <recommendedName>
        <fullName evidence="9">Transport permease protein</fullName>
    </recommendedName>
</protein>
<feature type="transmembrane region" description="Helical" evidence="9">
    <location>
        <begin position="128"/>
        <end position="153"/>
    </location>
</feature>
<evidence type="ECO:0000256" key="4">
    <source>
        <dbReference type="ARBA" id="ARBA00022475"/>
    </source>
</evidence>
<evidence type="ECO:0000256" key="2">
    <source>
        <dbReference type="ARBA" id="ARBA00007783"/>
    </source>
</evidence>
<name>A0ABS7RR59_9ACTN</name>
<feature type="transmembrane region" description="Helical" evidence="9">
    <location>
        <begin position="197"/>
        <end position="215"/>
    </location>
</feature>
<dbReference type="Proteomes" id="UP000754710">
    <property type="component" value="Unassembled WGS sequence"/>
</dbReference>
<keyword evidence="3 9" id="KW-0813">Transport</keyword>
<keyword evidence="12" id="KW-1185">Reference proteome</keyword>
<dbReference type="PROSITE" id="PS51012">
    <property type="entry name" value="ABC_TM2"/>
    <property type="match status" value="1"/>
</dbReference>
<comment type="caution">
    <text evidence="11">The sequence shown here is derived from an EMBL/GenBank/DDBJ whole genome shotgun (WGS) entry which is preliminary data.</text>
</comment>
<dbReference type="PANTHER" id="PTHR30413">
    <property type="entry name" value="INNER MEMBRANE TRANSPORT PERMEASE"/>
    <property type="match status" value="1"/>
</dbReference>
<dbReference type="PANTHER" id="PTHR30413:SF8">
    <property type="entry name" value="TRANSPORT PERMEASE PROTEIN"/>
    <property type="match status" value="1"/>
</dbReference>
<dbReference type="RefSeq" id="WP_221026239.1">
    <property type="nucleotide sequence ID" value="NZ_JAIEZQ010000003.1"/>
</dbReference>
<evidence type="ECO:0000313" key="11">
    <source>
        <dbReference type="EMBL" id="MBY9076435.1"/>
    </source>
</evidence>
<feature type="transmembrane region" description="Helical" evidence="9">
    <location>
        <begin position="165"/>
        <end position="190"/>
    </location>
</feature>
<comment type="similarity">
    <text evidence="2 9">Belongs to the ABC-2 integral membrane protein family.</text>
</comment>
<gene>
    <name evidence="11" type="ORF">K1X13_16495</name>
</gene>
<evidence type="ECO:0000256" key="1">
    <source>
        <dbReference type="ARBA" id="ARBA00004429"/>
    </source>
</evidence>